<name>A0ABD0QTX2_CIRMR</name>
<dbReference type="Pfam" id="PF12026">
    <property type="entry name" value="CAS_C"/>
    <property type="match status" value="1"/>
</dbReference>
<keyword evidence="4" id="KW-1185">Reference proteome</keyword>
<dbReference type="AlphaFoldDB" id="A0ABD0QTX2"/>
<dbReference type="InterPro" id="IPR021901">
    <property type="entry name" value="CAS_C"/>
</dbReference>
<feature type="non-terminal residue" evidence="3">
    <location>
        <position position="66"/>
    </location>
</feature>
<evidence type="ECO:0000313" key="3">
    <source>
        <dbReference type="EMBL" id="KAL0189267.1"/>
    </source>
</evidence>
<sequence>PSPPVSMSLEDSELLSFYSSQSLSHLSCLADAIDSLHPDLIVTAHKLVFIGDTLARLLSSSDLRAK</sequence>
<dbReference type="PANTHER" id="PTHR10654:SF21">
    <property type="entry name" value="EMBRYONAL FYN-ASSOCIATED SUBSTRATE"/>
    <property type="match status" value="1"/>
</dbReference>
<dbReference type="PANTHER" id="PTHR10654">
    <property type="entry name" value="CAS SCAFFOLDING PROTEIN"/>
    <property type="match status" value="1"/>
</dbReference>
<organism evidence="3 4">
    <name type="scientific">Cirrhinus mrigala</name>
    <name type="common">Mrigala</name>
    <dbReference type="NCBI Taxonomy" id="683832"/>
    <lineage>
        <taxon>Eukaryota</taxon>
        <taxon>Metazoa</taxon>
        <taxon>Chordata</taxon>
        <taxon>Craniata</taxon>
        <taxon>Vertebrata</taxon>
        <taxon>Euteleostomi</taxon>
        <taxon>Actinopterygii</taxon>
        <taxon>Neopterygii</taxon>
        <taxon>Teleostei</taxon>
        <taxon>Ostariophysi</taxon>
        <taxon>Cypriniformes</taxon>
        <taxon>Cyprinidae</taxon>
        <taxon>Labeoninae</taxon>
        <taxon>Labeonini</taxon>
        <taxon>Cirrhinus</taxon>
    </lineage>
</organism>
<evidence type="ECO:0000313" key="4">
    <source>
        <dbReference type="Proteomes" id="UP001529510"/>
    </source>
</evidence>
<evidence type="ECO:0000256" key="1">
    <source>
        <dbReference type="ARBA" id="ARBA00022553"/>
    </source>
</evidence>
<proteinExistence type="predicted"/>
<evidence type="ECO:0000259" key="2">
    <source>
        <dbReference type="Pfam" id="PF12026"/>
    </source>
</evidence>
<feature type="domain" description="CAS family C-terminal" evidence="2">
    <location>
        <begin position="41"/>
        <end position="66"/>
    </location>
</feature>
<reference evidence="3 4" key="1">
    <citation type="submission" date="2024-05" db="EMBL/GenBank/DDBJ databases">
        <title>Genome sequencing and assembly of Indian major carp, Cirrhinus mrigala (Hamilton, 1822).</title>
        <authorList>
            <person name="Mohindra V."/>
            <person name="Chowdhury L.M."/>
            <person name="Lal K."/>
            <person name="Jena J.K."/>
        </authorList>
    </citation>
    <scope>NUCLEOTIDE SEQUENCE [LARGE SCALE GENOMIC DNA]</scope>
    <source>
        <strain evidence="3">CM1030</strain>
        <tissue evidence="3">Blood</tissue>
    </source>
</reference>
<dbReference type="Proteomes" id="UP001529510">
    <property type="component" value="Unassembled WGS sequence"/>
</dbReference>
<dbReference type="InterPro" id="IPR037362">
    <property type="entry name" value="CAS_fam"/>
</dbReference>
<dbReference type="EMBL" id="JAMKFB020000007">
    <property type="protein sequence ID" value="KAL0189267.1"/>
    <property type="molecule type" value="Genomic_DNA"/>
</dbReference>
<accession>A0ABD0QTX2</accession>
<keyword evidence="1" id="KW-0597">Phosphoprotein</keyword>
<comment type="caution">
    <text evidence="3">The sequence shown here is derived from an EMBL/GenBank/DDBJ whole genome shotgun (WGS) entry which is preliminary data.</text>
</comment>
<protein>
    <recommendedName>
        <fullName evidence="2">CAS family C-terminal domain-containing protein</fullName>
    </recommendedName>
</protein>
<gene>
    <name evidence="3" type="ORF">M9458_016366</name>
</gene>
<feature type="non-terminal residue" evidence="3">
    <location>
        <position position="1"/>
    </location>
</feature>